<feature type="transmembrane region" description="Helical" evidence="1">
    <location>
        <begin position="6"/>
        <end position="21"/>
    </location>
</feature>
<feature type="transmembrane region" description="Helical" evidence="1">
    <location>
        <begin position="155"/>
        <end position="180"/>
    </location>
</feature>
<feature type="transmembrane region" description="Helical" evidence="1">
    <location>
        <begin position="76"/>
        <end position="96"/>
    </location>
</feature>
<dbReference type="Proteomes" id="UP000790580">
    <property type="component" value="Unassembled WGS sequence"/>
</dbReference>
<protein>
    <submittedName>
        <fullName evidence="2">Uncharacterized protein</fullName>
    </submittedName>
</protein>
<keyword evidence="3" id="KW-1185">Reference proteome</keyword>
<feature type="transmembrane region" description="Helical" evidence="1">
    <location>
        <begin position="28"/>
        <end position="48"/>
    </location>
</feature>
<sequence length="210" mass="24709">MDGFWFYWFSWMVVIAIYFFDDNKKRRFTYVAIVLLFIISSSLIVPFFSFETRGTIFVMALLAFLFLKQSQKSHLIYYNFISTILAGIYLGIHYFVFFEPVWLYVSPLIMISFLSFIATIILVKRTIFRLGVIINGIVQGELILMLLLLHNDHAYLDYLIIGDYGFLDITSITLLFTIVWEGIERSALNLSNRWQQNKHLIHSKQKKLNA</sequence>
<keyword evidence="1" id="KW-0472">Membrane</keyword>
<organism evidence="2 3">
    <name type="scientific">Evansella alkalicola</name>
    <dbReference type="NCBI Taxonomy" id="745819"/>
    <lineage>
        <taxon>Bacteria</taxon>
        <taxon>Bacillati</taxon>
        <taxon>Bacillota</taxon>
        <taxon>Bacilli</taxon>
        <taxon>Bacillales</taxon>
        <taxon>Bacillaceae</taxon>
        <taxon>Evansella</taxon>
    </lineage>
</organism>
<dbReference type="Pfam" id="PF24124">
    <property type="entry name" value="YphA"/>
    <property type="match status" value="1"/>
</dbReference>
<feature type="transmembrane region" description="Helical" evidence="1">
    <location>
        <begin position="54"/>
        <end position="69"/>
    </location>
</feature>
<dbReference type="InterPro" id="IPR014617">
    <property type="entry name" value="YphA_Bacsu"/>
</dbReference>
<name>A0ABS6K0K3_9BACI</name>
<gene>
    <name evidence="2" type="ORF">KS407_21320</name>
</gene>
<feature type="transmembrane region" description="Helical" evidence="1">
    <location>
        <begin position="130"/>
        <end position="149"/>
    </location>
</feature>
<keyword evidence="1" id="KW-1133">Transmembrane helix</keyword>
<reference evidence="2 3" key="1">
    <citation type="submission" date="2021-06" db="EMBL/GenBank/DDBJ databases">
        <title>Bacillus sp. RD4P76, an endophyte from a halophyte.</title>
        <authorList>
            <person name="Sun J.-Q."/>
        </authorList>
    </citation>
    <scope>NUCLEOTIDE SEQUENCE [LARGE SCALE GENOMIC DNA]</scope>
    <source>
        <strain evidence="2 3">JCM 17098</strain>
    </source>
</reference>
<dbReference type="RefSeq" id="WP_088075071.1">
    <property type="nucleotide sequence ID" value="NZ_JAHQCR010000088.1"/>
</dbReference>
<keyword evidence="1" id="KW-0812">Transmembrane</keyword>
<feature type="transmembrane region" description="Helical" evidence="1">
    <location>
        <begin position="102"/>
        <end position="123"/>
    </location>
</feature>
<evidence type="ECO:0000256" key="1">
    <source>
        <dbReference type="SAM" id="Phobius"/>
    </source>
</evidence>
<comment type="caution">
    <text evidence="2">The sequence shown here is derived from an EMBL/GenBank/DDBJ whole genome shotgun (WGS) entry which is preliminary data.</text>
</comment>
<accession>A0ABS6K0K3</accession>
<evidence type="ECO:0000313" key="3">
    <source>
        <dbReference type="Proteomes" id="UP000790580"/>
    </source>
</evidence>
<evidence type="ECO:0000313" key="2">
    <source>
        <dbReference type="EMBL" id="MBU9723967.1"/>
    </source>
</evidence>
<dbReference type="EMBL" id="JAHQCR010000088">
    <property type="protein sequence ID" value="MBU9723967.1"/>
    <property type="molecule type" value="Genomic_DNA"/>
</dbReference>
<proteinExistence type="predicted"/>